<dbReference type="InterPro" id="IPR002104">
    <property type="entry name" value="Integrase_catalytic"/>
</dbReference>
<dbReference type="Gene3D" id="1.10.443.10">
    <property type="entry name" value="Intergrase catalytic core"/>
    <property type="match status" value="1"/>
</dbReference>
<dbReference type="Pfam" id="PF00589">
    <property type="entry name" value="Phage_integrase"/>
    <property type="match status" value="1"/>
</dbReference>
<dbReference type="AlphaFoldDB" id="A0A6N8TP19"/>
<dbReference type="InterPro" id="IPR011010">
    <property type="entry name" value="DNA_brk_join_enz"/>
</dbReference>
<dbReference type="GO" id="GO:0015074">
    <property type="term" value="P:DNA integration"/>
    <property type="evidence" value="ECO:0007669"/>
    <property type="project" value="UniProtKB-KW"/>
</dbReference>
<feature type="domain" description="Tyr recombinase" evidence="6">
    <location>
        <begin position="205"/>
        <end position="377"/>
    </location>
</feature>
<dbReference type="InterPro" id="IPR013762">
    <property type="entry name" value="Integrase-like_cat_sf"/>
</dbReference>
<dbReference type="Proteomes" id="UP000440304">
    <property type="component" value="Unassembled WGS sequence"/>
</dbReference>
<reference evidence="7 8" key="1">
    <citation type="submission" date="2019-12" db="EMBL/GenBank/DDBJ databases">
        <title>Shinella granuli gen. nov., sp. nov., and proposal of the reclassification of Zoogloea ramigera ATCC 19623 as Shinella zoogloeoides sp. nov.</title>
        <authorList>
            <person name="Gao J."/>
        </authorList>
    </citation>
    <scope>NUCLEOTIDE SEQUENCE [LARGE SCALE GENOMIC DNA]</scope>
    <source>
        <strain evidence="7 8">DSM 287</strain>
    </source>
</reference>
<evidence type="ECO:0000256" key="1">
    <source>
        <dbReference type="ARBA" id="ARBA00008857"/>
    </source>
</evidence>
<dbReference type="Gene3D" id="1.10.150.130">
    <property type="match status" value="1"/>
</dbReference>
<dbReference type="Pfam" id="PF13356">
    <property type="entry name" value="Arm-DNA-bind_3"/>
    <property type="match status" value="1"/>
</dbReference>
<evidence type="ECO:0000313" key="7">
    <source>
        <dbReference type="EMBL" id="MXO02894.1"/>
    </source>
</evidence>
<dbReference type="OrthoDB" id="9795573at2"/>
<dbReference type="InterPro" id="IPR038488">
    <property type="entry name" value="Integrase_DNA-bd_sf"/>
</dbReference>
<evidence type="ECO:0000256" key="3">
    <source>
        <dbReference type="ARBA" id="ARBA00023125"/>
    </source>
</evidence>
<organism evidence="7 8">
    <name type="scientific">Shinella zoogloeoides</name>
    <name type="common">Crabtreella saccharophila</name>
    <dbReference type="NCBI Taxonomy" id="352475"/>
    <lineage>
        <taxon>Bacteria</taxon>
        <taxon>Pseudomonadati</taxon>
        <taxon>Pseudomonadota</taxon>
        <taxon>Alphaproteobacteria</taxon>
        <taxon>Hyphomicrobiales</taxon>
        <taxon>Rhizobiaceae</taxon>
        <taxon>Shinella</taxon>
    </lineage>
</organism>
<dbReference type="Gene3D" id="3.30.160.390">
    <property type="entry name" value="Integrase, DNA-binding domain"/>
    <property type="match status" value="1"/>
</dbReference>
<dbReference type="InterPro" id="IPR053876">
    <property type="entry name" value="Phage_int_M"/>
</dbReference>
<dbReference type="InterPro" id="IPR025166">
    <property type="entry name" value="Integrase_DNA_bind_dom"/>
</dbReference>
<dbReference type="Pfam" id="PF22022">
    <property type="entry name" value="Phage_int_M"/>
    <property type="match status" value="1"/>
</dbReference>
<gene>
    <name evidence="7" type="ORF">GR156_21570</name>
</gene>
<keyword evidence="2" id="KW-0229">DNA integration</keyword>
<keyword evidence="5" id="KW-0175">Coiled coil</keyword>
<evidence type="ECO:0000259" key="6">
    <source>
        <dbReference type="PROSITE" id="PS51898"/>
    </source>
</evidence>
<evidence type="ECO:0000256" key="4">
    <source>
        <dbReference type="ARBA" id="ARBA00023172"/>
    </source>
</evidence>
<dbReference type="RefSeq" id="WP_160788069.1">
    <property type="nucleotide sequence ID" value="NZ_CP086610.1"/>
</dbReference>
<name>A0A6N8TP19_SHIZO</name>
<evidence type="ECO:0000256" key="5">
    <source>
        <dbReference type="SAM" id="Coils"/>
    </source>
</evidence>
<accession>A0A6N8TP19</accession>
<comment type="similarity">
    <text evidence="1">Belongs to the 'phage' integrase family.</text>
</comment>
<dbReference type="InterPro" id="IPR010998">
    <property type="entry name" value="Integrase_recombinase_N"/>
</dbReference>
<dbReference type="PROSITE" id="PS51898">
    <property type="entry name" value="TYR_RECOMBINASE"/>
    <property type="match status" value="1"/>
</dbReference>
<dbReference type="GO" id="GO:0003677">
    <property type="term" value="F:DNA binding"/>
    <property type="evidence" value="ECO:0007669"/>
    <property type="project" value="UniProtKB-KW"/>
</dbReference>
<dbReference type="GO" id="GO:0006310">
    <property type="term" value="P:DNA recombination"/>
    <property type="evidence" value="ECO:0007669"/>
    <property type="project" value="UniProtKB-KW"/>
</dbReference>
<evidence type="ECO:0000313" key="8">
    <source>
        <dbReference type="Proteomes" id="UP000440304"/>
    </source>
</evidence>
<evidence type="ECO:0000256" key="2">
    <source>
        <dbReference type="ARBA" id="ARBA00022908"/>
    </source>
</evidence>
<protein>
    <submittedName>
        <fullName evidence="7">Integrase arm-type DNA-binding domain-containing protein</fullName>
    </submittedName>
</protein>
<comment type="caution">
    <text evidence="7">The sequence shown here is derived from an EMBL/GenBank/DDBJ whole genome shotgun (WGS) entry which is preliminary data.</text>
</comment>
<dbReference type="EMBL" id="WUML01000036">
    <property type="protein sequence ID" value="MXO02894.1"/>
    <property type="molecule type" value="Genomic_DNA"/>
</dbReference>
<dbReference type="CDD" id="cd00801">
    <property type="entry name" value="INT_P4_C"/>
    <property type="match status" value="1"/>
</dbReference>
<dbReference type="PANTHER" id="PTHR30629">
    <property type="entry name" value="PROPHAGE INTEGRASE"/>
    <property type="match status" value="1"/>
</dbReference>
<dbReference type="SUPFAM" id="SSF56349">
    <property type="entry name" value="DNA breaking-rejoining enzymes"/>
    <property type="match status" value="1"/>
</dbReference>
<keyword evidence="3 7" id="KW-0238">DNA-binding</keyword>
<keyword evidence="4" id="KW-0233">DNA recombination</keyword>
<dbReference type="PANTHER" id="PTHR30629:SF2">
    <property type="entry name" value="PROPHAGE INTEGRASE INTS-RELATED"/>
    <property type="match status" value="1"/>
</dbReference>
<feature type="coiled-coil region" evidence="5">
    <location>
        <begin position="83"/>
        <end position="110"/>
    </location>
</feature>
<proteinExistence type="inferred from homology"/>
<dbReference type="InterPro" id="IPR050808">
    <property type="entry name" value="Phage_Integrase"/>
</dbReference>
<sequence length="386" mass="43478">MARALNKLSALAVKNAAPGKFSDGGGLWLYKREDGPGQWVLRYTLHSRRREMGLGSVQDVSLKDARAVADKWRAVVAKGLDPISERDRERRQAEKRLHLLEEVAKDAFESRKAELKNDGKSGRWFSPLEIHVLPKLGKRPVGDIDQIGIRDTLSPIWHSKAETARKALNRLAICMRHAAALGHEVDLQATEKARALLGQQRHKAENIPALPWAEVPAFYASLSDGTTTHLALRLLILTGVRSTPLRFLRLEQIEGDVWTIPGEQQKGRKDKTPDFRVPLVPEALALIEQAKAFTRGGYLFANVKKGVISDATMSRLMERRGMEARPHGFRSSLRDWIAETTNTSYEVAETTLGHIVGGKVERAYRRTDFLEQRRALLELWAYYVTK</sequence>